<dbReference type="Gene3D" id="2.30.110.10">
    <property type="entry name" value="Electron Transport, Fmn-binding Protein, Chain A"/>
    <property type="match status" value="1"/>
</dbReference>
<accession>A0A4Y8R8P3</accession>
<dbReference type="EMBL" id="SOZD01000012">
    <property type="protein sequence ID" value="TFF17979.1"/>
    <property type="molecule type" value="Genomic_DNA"/>
</dbReference>
<dbReference type="InterPro" id="IPR024029">
    <property type="entry name" value="Pyridox_Oxase_FMN-dep"/>
</dbReference>
<reference evidence="2 3" key="1">
    <citation type="submission" date="2019-03" db="EMBL/GenBank/DDBJ databases">
        <title>Jiella endophytica sp. nov., a novel endophytic bacterium isolated from root of Ficus microcarpa Linn. f.</title>
        <authorList>
            <person name="Tuo L."/>
        </authorList>
    </citation>
    <scope>NUCLEOTIDE SEQUENCE [LARGE SCALE GENOMIC DNA]</scope>
    <source>
        <strain evidence="2 3">CBS5Q-3</strain>
    </source>
</reference>
<evidence type="ECO:0000313" key="2">
    <source>
        <dbReference type="EMBL" id="TFF17979.1"/>
    </source>
</evidence>
<dbReference type="OrthoDB" id="9790331at2"/>
<feature type="domain" description="Pyridoxamine 5'-phosphate oxidase N-terminal" evidence="1">
    <location>
        <begin position="31"/>
        <end position="151"/>
    </location>
</feature>
<protein>
    <submittedName>
        <fullName evidence="2">Pyridoxamine 5'-phosphate oxidase family protein</fullName>
    </submittedName>
</protein>
<organism evidence="2 3">
    <name type="scientific">Jiella endophytica</name>
    <dbReference type="NCBI Taxonomy" id="2558362"/>
    <lineage>
        <taxon>Bacteria</taxon>
        <taxon>Pseudomonadati</taxon>
        <taxon>Pseudomonadota</taxon>
        <taxon>Alphaproteobacteria</taxon>
        <taxon>Hyphomicrobiales</taxon>
        <taxon>Aurantimonadaceae</taxon>
        <taxon>Jiella</taxon>
    </lineage>
</organism>
<dbReference type="PANTHER" id="PTHR42815">
    <property type="entry name" value="FAD-BINDING, PUTATIVE (AFU_ORTHOLOGUE AFUA_6G07600)-RELATED"/>
    <property type="match status" value="1"/>
</dbReference>
<dbReference type="RefSeq" id="WP_134764206.1">
    <property type="nucleotide sequence ID" value="NZ_SOZD01000012.1"/>
</dbReference>
<proteinExistence type="predicted"/>
<evidence type="ECO:0000313" key="3">
    <source>
        <dbReference type="Proteomes" id="UP000298179"/>
    </source>
</evidence>
<evidence type="ECO:0000259" key="1">
    <source>
        <dbReference type="Pfam" id="PF01243"/>
    </source>
</evidence>
<dbReference type="SUPFAM" id="SSF50475">
    <property type="entry name" value="FMN-binding split barrel"/>
    <property type="match status" value="1"/>
</dbReference>
<dbReference type="PANTHER" id="PTHR42815:SF2">
    <property type="entry name" value="FAD-BINDING, PUTATIVE (AFU_ORTHOLOGUE AFUA_6G07600)-RELATED"/>
    <property type="match status" value="1"/>
</dbReference>
<keyword evidence="3" id="KW-1185">Reference proteome</keyword>
<dbReference type="InterPro" id="IPR012349">
    <property type="entry name" value="Split_barrel_FMN-bd"/>
</dbReference>
<dbReference type="InterPro" id="IPR011576">
    <property type="entry name" value="Pyridox_Oxase_N"/>
</dbReference>
<dbReference type="NCBIfam" id="TIGR04025">
    <property type="entry name" value="PPOX_FMN_DR2398"/>
    <property type="match status" value="1"/>
</dbReference>
<comment type="caution">
    <text evidence="2">The sequence shown here is derived from an EMBL/GenBank/DDBJ whole genome shotgun (WGS) entry which is preliminary data.</text>
</comment>
<name>A0A4Y8R8P3_9HYPH</name>
<sequence>MSDTIIRSLEELAARYGTPSDTSLAKEADHLTAHYRAFVEAAPFVLIASVGPEGLDCSPRGDPAGFVAIEDERTLLLPDRLGNNRVDTLTNIVRDPRISLLFLIPGIGETLRVSGTGEIDTAADLLERFAMNGKLPRSVLRVRIASVYFQCQKALVRSRLWDPASQVDRRSLPSTGEMLAARMADFDGAKYDADYPERLKQTIY</sequence>
<dbReference type="Proteomes" id="UP000298179">
    <property type="component" value="Unassembled WGS sequence"/>
</dbReference>
<gene>
    <name evidence="2" type="ORF">E3C22_22885</name>
</gene>
<dbReference type="Pfam" id="PF01243">
    <property type="entry name" value="PNPOx_N"/>
    <property type="match status" value="1"/>
</dbReference>
<dbReference type="AlphaFoldDB" id="A0A4Y8R8P3"/>